<name>A0AAD7G1R3_MYCRO</name>
<organism evidence="3 4">
    <name type="scientific">Mycena rosella</name>
    <name type="common">Pink bonnet</name>
    <name type="synonym">Agaricus rosellus</name>
    <dbReference type="NCBI Taxonomy" id="1033263"/>
    <lineage>
        <taxon>Eukaryota</taxon>
        <taxon>Fungi</taxon>
        <taxon>Dikarya</taxon>
        <taxon>Basidiomycota</taxon>
        <taxon>Agaricomycotina</taxon>
        <taxon>Agaricomycetes</taxon>
        <taxon>Agaricomycetidae</taxon>
        <taxon>Agaricales</taxon>
        <taxon>Marasmiineae</taxon>
        <taxon>Mycenaceae</taxon>
        <taxon>Mycena</taxon>
    </lineage>
</organism>
<feature type="region of interest" description="Disordered" evidence="1">
    <location>
        <begin position="44"/>
        <end position="78"/>
    </location>
</feature>
<feature type="region of interest" description="Disordered" evidence="1">
    <location>
        <begin position="1"/>
        <end position="22"/>
    </location>
</feature>
<evidence type="ECO:0000313" key="3">
    <source>
        <dbReference type="EMBL" id="KAJ7658895.1"/>
    </source>
</evidence>
<accession>A0AAD7G1R3</accession>
<feature type="transmembrane region" description="Helical" evidence="2">
    <location>
        <begin position="114"/>
        <end position="137"/>
    </location>
</feature>
<dbReference type="AlphaFoldDB" id="A0AAD7G1R3"/>
<keyword evidence="4" id="KW-1185">Reference proteome</keyword>
<evidence type="ECO:0000256" key="2">
    <source>
        <dbReference type="SAM" id="Phobius"/>
    </source>
</evidence>
<sequence length="169" mass="17764">MRKRPEPSATLQPPPTPGRAPLAQFLARPSKWFTRSVSAPRVVGLNGAAGDESPRASTSSVSAPRKPKISRPTDPRPILDAEGYKGVPGSRLLVLSVAPRAVLSLRTAVERSGLGVFVLYWSSGFATGAIALLAHLASSCISHFQSNPMLNSASASFGTAFASTCPVRR</sequence>
<reference evidence="3" key="1">
    <citation type="submission" date="2023-03" db="EMBL/GenBank/DDBJ databases">
        <title>Massive genome expansion in bonnet fungi (Mycena s.s.) driven by repeated elements and novel gene families across ecological guilds.</title>
        <authorList>
            <consortium name="Lawrence Berkeley National Laboratory"/>
            <person name="Harder C.B."/>
            <person name="Miyauchi S."/>
            <person name="Viragh M."/>
            <person name="Kuo A."/>
            <person name="Thoen E."/>
            <person name="Andreopoulos B."/>
            <person name="Lu D."/>
            <person name="Skrede I."/>
            <person name="Drula E."/>
            <person name="Henrissat B."/>
            <person name="Morin E."/>
            <person name="Kohler A."/>
            <person name="Barry K."/>
            <person name="LaButti K."/>
            <person name="Morin E."/>
            <person name="Salamov A."/>
            <person name="Lipzen A."/>
            <person name="Mereny Z."/>
            <person name="Hegedus B."/>
            <person name="Baldrian P."/>
            <person name="Stursova M."/>
            <person name="Weitz H."/>
            <person name="Taylor A."/>
            <person name="Grigoriev I.V."/>
            <person name="Nagy L.G."/>
            <person name="Martin F."/>
            <person name="Kauserud H."/>
        </authorList>
    </citation>
    <scope>NUCLEOTIDE SEQUENCE</scope>
    <source>
        <strain evidence="3">CBHHK067</strain>
    </source>
</reference>
<protein>
    <submittedName>
        <fullName evidence="3">Uncharacterized protein</fullName>
    </submittedName>
</protein>
<evidence type="ECO:0000256" key="1">
    <source>
        <dbReference type="SAM" id="MobiDB-lite"/>
    </source>
</evidence>
<dbReference type="EMBL" id="JARKIE010000276">
    <property type="protein sequence ID" value="KAJ7658895.1"/>
    <property type="molecule type" value="Genomic_DNA"/>
</dbReference>
<dbReference type="Proteomes" id="UP001221757">
    <property type="component" value="Unassembled WGS sequence"/>
</dbReference>
<keyword evidence="2" id="KW-0472">Membrane</keyword>
<keyword evidence="2" id="KW-1133">Transmembrane helix</keyword>
<gene>
    <name evidence="3" type="ORF">B0H17DRAFT_345271</name>
</gene>
<comment type="caution">
    <text evidence="3">The sequence shown here is derived from an EMBL/GenBank/DDBJ whole genome shotgun (WGS) entry which is preliminary data.</text>
</comment>
<keyword evidence="2" id="KW-0812">Transmembrane</keyword>
<proteinExistence type="predicted"/>
<evidence type="ECO:0000313" key="4">
    <source>
        <dbReference type="Proteomes" id="UP001221757"/>
    </source>
</evidence>